<sequence>MGVKSGEGEEPGRRVGATLRRATLREVAAEVGVSVATVSNAYNRPDQLSEELRERIFKTAGRLGYAGPDPLGRSLRRRRAGAVGILYSDRLSYAFTDPAAVMFLQGVSLAAEEAGLGMLLLPGGPAEGREAAAVSEAVVDGFITYCIDHGDPLVGSLVGRGLPVVFVDNPPEPGGAPTVGVDDRGGARAAAEHLLNLGHRRLGVVSFELGAGPVGGLIGEERLRRATHANTLARLAGYREQVEAAGVPWSAVPVFECRENTPEWGRRAAEELLRLRPRPSAVLALSDQLAFGVYEAAREAGLSVPEDLSVVGYDDVPEAARTSPPLTTVGQPHTEKGLLAGRMLVARLEGREARTTERHKTFRTRLVVRSSTAPAPEGS</sequence>
<evidence type="ECO:0000313" key="7">
    <source>
        <dbReference type="Proteomes" id="UP000025229"/>
    </source>
</evidence>
<dbReference type="PANTHER" id="PTHR30146:SF138">
    <property type="entry name" value="TRANSCRIPTIONAL REGULATORY PROTEIN"/>
    <property type="match status" value="1"/>
</dbReference>
<dbReference type="Gene3D" id="3.40.50.2300">
    <property type="match status" value="2"/>
</dbReference>
<dbReference type="KEGG" id="rrd:RradSPS_1883"/>
<evidence type="ECO:0000313" key="6">
    <source>
        <dbReference type="EMBL" id="MDX5894571.1"/>
    </source>
</evidence>
<keyword evidence="2 6" id="KW-0238">DNA-binding</keyword>
<dbReference type="eggNOG" id="COG1609">
    <property type="taxonomic scope" value="Bacteria"/>
</dbReference>
<evidence type="ECO:0000256" key="3">
    <source>
        <dbReference type="ARBA" id="ARBA00023163"/>
    </source>
</evidence>
<keyword evidence="7" id="KW-1185">Reference proteome</keyword>
<dbReference type="AlphaFoldDB" id="A0A023X4N9"/>
<evidence type="ECO:0000313" key="5">
    <source>
        <dbReference type="EMBL" id="AHY47166.1"/>
    </source>
</evidence>
<reference evidence="5 7" key="1">
    <citation type="submission" date="2014-03" db="EMBL/GenBank/DDBJ databases">
        <title>Complete genome sequence of the Radio-Resistant Rubrobacter radiotolerans RSPS-4.</title>
        <authorList>
            <person name="Egas C.C."/>
            <person name="Barroso C.C."/>
            <person name="Froufe H.J.C."/>
            <person name="Pacheco J.J."/>
            <person name="Albuquerque L.L."/>
            <person name="da Costa M.M.S."/>
        </authorList>
    </citation>
    <scope>NUCLEOTIDE SEQUENCE [LARGE SCALE GENOMIC DNA]</scope>
    <source>
        <strain evidence="5 7">RSPS-4</strain>
    </source>
</reference>
<dbReference type="SUPFAM" id="SSF53822">
    <property type="entry name" value="Periplasmic binding protein-like I"/>
    <property type="match status" value="1"/>
</dbReference>
<dbReference type="InterPro" id="IPR000843">
    <property type="entry name" value="HTH_LacI"/>
</dbReference>
<protein>
    <submittedName>
        <fullName evidence="6">LacI family DNA-binding transcriptional regulator</fullName>
    </submittedName>
    <submittedName>
        <fullName evidence="5">Transcriptional regulators</fullName>
    </submittedName>
</protein>
<dbReference type="EMBL" id="JAWXXX010000001">
    <property type="protein sequence ID" value="MDX5894571.1"/>
    <property type="molecule type" value="Genomic_DNA"/>
</dbReference>
<dbReference type="EMBL" id="CP007514">
    <property type="protein sequence ID" value="AHY47166.1"/>
    <property type="molecule type" value="Genomic_DNA"/>
</dbReference>
<reference evidence="6" key="2">
    <citation type="submission" date="2023-11" db="EMBL/GenBank/DDBJ databases">
        <title>MicrobeMod: A computational toolkit for identifying prokaryotic methylation and restriction-modification with nanopore sequencing.</title>
        <authorList>
            <person name="Crits-Christoph A."/>
            <person name="Kang S.C."/>
            <person name="Lee H."/>
            <person name="Ostrov N."/>
        </authorList>
    </citation>
    <scope>NUCLEOTIDE SEQUENCE</scope>
    <source>
        <strain evidence="6">ATCC 51242</strain>
    </source>
</reference>
<dbReference type="STRING" id="42256.RradSPS_1883"/>
<evidence type="ECO:0000256" key="2">
    <source>
        <dbReference type="ARBA" id="ARBA00023125"/>
    </source>
</evidence>
<keyword evidence="1" id="KW-0805">Transcription regulation</keyword>
<dbReference type="Gene3D" id="1.10.260.40">
    <property type="entry name" value="lambda repressor-like DNA-binding domains"/>
    <property type="match status" value="1"/>
</dbReference>
<dbReference type="Proteomes" id="UP001281130">
    <property type="component" value="Unassembled WGS sequence"/>
</dbReference>
<dbReference type="PROSITE" id="PS50932">
    <property type="entry name" value="HTH_LACI_2"/>
    <property type="match status" value="1"/>
</dbReference>
<dbReference type="SUPFAM" id="SSF47413">
    <property type="entry name" value="lambda repressor-like DNA-binding domains"/>
    <property type="match status" value="1"/>
</dbReference>
<gene>
    <name evidence="5" type="ORF">RradSPS_1883</name>
    <name evidence="6" type="ORF">SIL72_11095</name>
</gene>
<dbReference type="PANTHER" id="PTHR30146">
    <property type="entry name" value="LACI-RELATED TRANSCRIPTIONAL REPRESSOR"/>
    <property type="match status" value="1"/>
</dbReference>
<dbReference type="GO" id="GO:0000976">
    <property type="term" value="F:transcription cis-regulatory region binding"/>
    <property type="evidence" value="ECO:0007669"/>
    <property type="project" value="TreeGrafter"/>
</dbReference>
<organism evidence="5 7">
    <name type="scientific">Rubrobacter radiotolerans</name>
    <name type="common">Arthrobacter radiotolerans</name>
    <dbReference type="NCBI Taxonomy" id="42256"/>
    <lineage>
        <taxon>Bacteria</taxon>
        <taxon>Bacillati</taxon>
        <taxon>Actinomycetota</taxon>
        <taxon>Rubrobacteria</taxon>
        <taxon>Rubrobacterales</taxon>
        <taxon>Rubrobacteraceae</taxon>
        <taxon>Rubrobacter</taxon>
    </lineage>
</organism>
<dbReference type="InterPro" id="IPR046335">
    <property type="entry name" value="LacI/GalR-like_sensor"/>
</dbReference>
<dbReference type="Proteomes" id="UP000025229">
    <property type="component" value="Chromosome"/>
</dbReference>
<dbReference type="GO" id="GO:0003700">
    <property type="term" value="F:DNA-binding transcription factor activity"/>
    <property type="evidence" value="ECO:0007669"/>
    <property type="project" value="TreeGrafter"/>
</dbReference>
<dbReference type="HOGENOM" id="CLU_037628_6_1_11"/>
<dbReference type="OrthoDB" id="59108at2"/>
<dbReference type="CDD" id="cd06279">
    <property type="entry name" value="PBP1_LacI-like"/>
    <property type="match status" value="1"/>
</dbReference>
<dbReference type="CDD" id="cd01392">
    <property type="entry name" value="HTH_LacI"/>
    <property type="match status" value="1"/>
</dbReference>
<dbReference type="Pfam" id="PF13377">
    <property type="entry name" value="Peripla_BP_3"/>
    <property type="match status" value="1"/>
</dbReference>
<dbReference type="InterPro" id="IPR028082">
    <property type="entry name" value="Peripla_BP_I"/>
</dbReference>
<proteinExistence type="predicted"/>
<dbReference type="SMART" id="SM00354">
    <property type="entry name" value="HTH_LACI"/>
    <property type="match status" value="1"/>
</dbReference>
<accession>A0A023X4N9</accession>
<dbReference type="InterPro" id="IPR010982">
    <property type="entry name" value="Lambda_DNA-bd_dom_sf"/>
</dbReference>
<dbReference type="RefSeq" id="WP_051589651.1">
    <property type="nucleotide sequence ID" value="NZ_CP007514.1"/>
</dbReference>
<dbReference type="PATRIC" id="fig|42256.3.peg.1914"/>
<evidence type="ECO:0000259" key="4">
    <source>
        <dbReference type="PROSITE" id="PS50932"/>
    </source>
</evidence>
<name>A0A023X4N9_RUBRA</name>
<evidence type="ECO:0000256" key="1">
    <source>
        <dbReference type="ARBA" id="ARBA00023015"/>
    </source>
</evidence>
<keyword evidence="3" id="KW-0804">Transcription</keyword>
<dbReference type="Pfam" id="PF00356">
    <property type="entry name" value="LacI"/>
    <property type="match status" value="1"/>
</dbReference>
<feature type="domain" description="HTH lacI-type" evidence="4">
    <location>
        <begin position="22"/>
        <end position="77"/>
    </location>
</feature>